<keyword evidence="2" id="KW-1185">Reference proteome</keyword>
<sequence>MKFAFSVIDAILLAVSSLVGPTPIDPQEIAGKSVETRFLLRPGSDLDSAWKTEAKLALKKTDINFMDTTEMRLDM</sequence>
<gene>
    <name evidence="1" type="ORF">BDM02DRAFT_3111914</name>
</gene>
<dbReference type="EMBL" id="MU117983">
    <property type="protein sequence ID" value="KAF9650616.1"/>
    <property type="molecule type" value="Genomic_DNA"/>
</dbReference>
<accession>A0ACB6ZLS5</accession>
<comment type="caution">
    <text evidence="1">The sequence shown here is derived from an EMBL/GenBank/DDBJ whole genome shotgun (WGS) entry which is preliminary data.</text>
</comment>
<evidence type="ECO:0000313" key="1">
    <source>
        <dbReference type="EMBL" id="KAF9650616.1"/>
    </source>
</evidence>
<protein>
    <submittedName>
        <fullName evidence="1">Uncharacterized protein</fullName>
    </submittedName>
</protein>
<reference evidence="1" key="1">
    <citation type="submission" date="2019-10" db="EMBL/GenBank/DDBJ databases">
        <authorList>
            <consortium name="DOE Joint Genome Institute"/>
            <person name="Kuo A."/>
            <person name="Miyauchi S."/>
            <person name="Kiss E."/>
            <person name="Drula E."/>
            <person name="Kohler A."/>
            <person name="Sanchez-Garcia M."/>
            <person name="Andreopoulos B."/>
            <person name="Barry K.W."/>
            <person name="Bonito G."/>
            <person name="Buee M."/>
            <person name="Carver A."/>
            <person name="Chen C."/>
            <person name="Cichocki N."/>
            <person name="Clum A."/>
            <person name="Culley D."/>
            <person name="Crous P.W."/>
            <person name="Fauchery L."/>
            <person name="Girlanda M."/>
            <person name="Hayes R."/>
            <person name="Keri Z."/>
            <person name="Labutti K."/>
            <person name="Lipzen A."/>
            <person name="Lombard V."/>
            <person name="Magnuson J."/>
            <person name="Maillard F."/>
            <person name="Morin E."/>
            <person name="Murat C."/>
            <person name="Nolan M."/>
            <person name="Ohm R."/>
            <person name="Pangilinan J."/>
            <person name="Pereira M."/>
            <person name="Perotto S."/>
            <person name="Peter M."/>
            <person name="Riley R."/>
            <person name="Sitrit Y."/>
            <person name="Stielow B."/>
            <person name="Szollosi G."/>
            <person name="Zifcakova L."/>
            <person name="Stursova M."/>
            <person name="Spatafora J.W."/>
            <person name="Tedersoo L."/>
            <person name="Vaario L.-M."/>
            <person name="Yamada A."/>
            <person name="Yan M."/>
            <person name="Wang P."/>
            <person name="Xu J."/>
            <person name="Bruns T."/>
            <person name="Baldrian P."/>
            <person name="Vilgalys R."/>
            <person name="Henrissat B."/>
            <person name="Grigoriev I.V."/>
            <person name="Hibbett D."/>
            <person name="Nagy L.G."/>
            <person name="Martin F.M."/>
        </authorList>
    </citation>
    <scope>NUCLEOTIDE SEQUENCE</scope>
    <source>
        <strain evidence="1">P2</strain>
    </source>
</reference>
<organism evidence="1 2">
    <name type="scientific">Thelephora ganbajun</name>
    <name type="common">Ganba fungus</name>
    <dbReference type="NCBI Taxonomy" id="370292"/>
    <lineage>
        <taxon>Eukaryota</taxon>
        <taxon>Fungi</taxon>
        <taxon>Dikarya</taxon>
        <taxon>Basidiomycota</taxon>
        <taxon>Agaricomycotina</taxon>
        <taxon>Agaricomycetes</taxon>
        <taxon>Thelephorales</taxon>
        <taxon>Thelephoraceae</taxon>
        <taxon>Thelephora</taxon>
    </lineage>
</organism>
<name>A0ACB6ZLS5_THEGA</name>
<reference evidence="1" key="2">
    <citation type="journal article" date="2020" name="Nat. Commun.">
        <title>Large-scale genome sequencing of mycorrhizal fungi provides insights into the early evolution of symbiotic traits.</title>
        <authorList>
            <person name="Miyauchi S."/>
            <person name="Kiss E."/>
            <person name="Kuo A."/>
            <person name="Drula E."/>
            <person name="Kohler A."/>
            <person name="Sanchez-Garcia M."/>
            <person name="Morin E."/>
            <person name="Andreopoulos B."/>
            <person name="Barry K.W."/>
            <person name="Bonito G."/>
            <person name="Buee M."/>
            <person name="Carver A."/>
            <person name="Chen C."/>
            <person name="Cichocki N."/>
            <person name="Clum A."/>
            <person name="Culley D."/>
            <person name="Crous P.W."/>
            <person name="Fauchery L."/>
            <person name="Girlanda M."/>
            <person name="Hayes R.D."/>
            <person name="Keri Z."/>
            <person name="LaButti K."/>
            <person name="Lipzen A."/>
            <person name="Lombard V."/>
            <person name="Magnuson J."/>
            <person name="Maillard F."/>
            <person name="Murat C."/>
            <person name="Nolan M."/>
            <person name="Ohm R.A."/>
            <person name="Pangilinan J."/>
            <person name="Pereira M.F."/>
            <person name="Perotto S."/>
            <person name="Peter M."/>
            <person name="Pfister S."/>
            <person name="Riley R."/>
            <person name="Sitrit Y."/>
            <person name="Stielow J.B."/>
            <person name="Szollosi G."/>
            <person name="Zifcakova L."/>
            <person name="Stursova M."/>
            <person name="Spatafora J.W."/>
            <person name="Tedersoo L."/>
            <person name="Vaario L.M."/>
            <person name="Yamada A."/>
            <person name="Yan M."/>
            <person name="Wang P."/>
            <person name="Xu J."/>
            <person name="Bruns T."/>
            <person name="Baldrian P."/>
            <person name="Vilgalys R."/>
            <person name="Dunand C."/>
            <person name="Henrissat B."/>
            <person name="Grigoriev I.V."/>
            <person name="Hibbett D."/>
            <person name="Nagy L.G."/>
            <person name="Martin F.M."/>
        </authorList>
    </citation>
    <scope>NUCLEOTIDE SEQUENCE</scope>
    <source>
        <strain evidence="1">P2</strain>
    </source>
</reference>
<dbReference type="Proteomes" id="UP000886501">
    <property type="component" value="Unassembled WGS sequence"/>
</dbReference>
<proteinExistence type="predicted"/>
<evidence type="ECO:0000313" key="2">
    <source>
        <dbReference type="Proteomes" id="UP000886501"/>
    </source>
</evidence>